<dbReference type="AlphaFoldDB" id="A0A251UQE7"/>
<reference evidence="2" key="3">
    <citation type="submission" date="2020-06" db="EMBL/GenBank/DDBJ databases">
        <title>Helianthus annuus Genome sequencing and assembly Release 2.</title>
        <authorList>
            <person name="Gouzy J."/>
            <person name="Langlade N."/>
            <person name="Munos S."/>
        </authorList>
    </citation>
    <scope>NUCLEOTIDE SEQUENCE</scope>
    <source>
        <tissue evidence="2">Leaves</tissue>
    </source>
</reference>
<evidence type="ECO:0000256" key="1">
    <source>
        <dbReference type="SAM" id="Phobius"/>
    </source>
</evidence>
<protein>
    <submittedName>
        <fullName evidence="3">Uncharacterized protein</fullName>
    </submittedName>
</protein>
<dbReference type="EMBL" id="MNCJ02000320">
    <property type="protein sequence ID" value="KAF5805812.1"/>
    <property type="molecule type" value="Genomic_DNA"/>
</dbReference>
<dbReference type="EMBL" id="CM007894">
    <property type="protein sequence ID" value="OTG25324.1"/>
    <property type="molecule type" value="Genomic_DNA"/>
</dbReference>
<feature type="transmembrane region" description="Helical" evidence="1">
    <location>
        <begin position="20"/>
        <end position="41"/>
    </location>
</feature>
<dbReference type="Gramene" id="mRNA:HanXRQr2_Chr05g0213861">
    <property type="protein sequence ID" value="CDS:HanXRQr2_Chr05g0213861.1"/>
    <property type="gene ID" value="HanXRQr2_Chr05g0213861"/>
</dbReference>
<gene>
    <name evidence="3" type="ORF">HannXRQ_Chr05g0146421</name>
    <name evidence="2" type="ORF">HanXRQr2_Chr05g0213861</name>
</gene>
<organism evidence="3 4">
    <name type="scientific">Helianthus annuus</name>
    <name type="common">Common sunflower</name>
    <dbReference type="NCBI Taxonomy" id="4232"/>
    <lineage>
        <taxon>Eukaryota</taxon>
        <taxon>Viridiplantae</taxon>
        <taxon>Streptophyta</taxon>
        <taxon>Embryophyta</taxon>
        <taxon>Tracheophyta</taxon>
        <taxon>Spermatophyta</taxon>
        <taxon>Magnoliopsida</taxon>
        <taxon>eudicotyledons</taxon>
        <taxon>Gunneridae</taxon>
        <taxon>Pentapetalae</taxon>
        <taxon>asterids</taxon>
        <taxon>campanulids</taxon>
        <taxon>Asterales</taxon>
        <taxon>Asteraceae</taxon>
        <taxon>Asteroideae</taxon>
        <taxon>Heliantheae alliance</taxon>
        <taxon>Heliantheae</taxon>
        <taxon>Helianthus</taxon>
    </lineage>
</organism>
<accession>A0A251UQE7</accession>
<reference evidence="2 4" key="1">
    <citation type="journal article" date="2017" name="Nature">
        <title>The sunflower genome provides insights into oil metabolism, flowering and Asterid evolution.</title>
        <authorList>
            <person name="Badouin H."/>
            <person name="Gouzy J."/>
            <person name="Grassa C.J."/>
            <person name="Murat F."/>
            <person name="Staton S.E."/>
            <person name="Cottret L."/>
            <person name="Lelandais-Briere C."/>
            <person name="Owens G.L."/>
            <person name="Carrere S."/>
            <person name="Mayjonade B."/>
            <person name="Legrand L."/>
            <person name="Gill N."/>
            <person name="Kane N.C."/>
            <person name="Bowers J.E."/>
            <person name="Hubner S."/>
            <person name="Bellec A."/>
            <person name="Berard A."/>
            <person name="Berges H."/>
            <person name="Blanchet N."/>
            <person name="Boniface M.C."/>
            <person name="Brunel D."/>
            <person name="Catrice O."/>
            <person name="Chaidir N."/>
            <person name="Claudel C."/>
            <person name="Donnadieu C."/>
            <person name="Faraut T."/>
            <person name="Fievet G."/>
            <person name="Helmstetter N."/>
            <person name="King M."/>
            <person name="Knapp S.J."/>
            <person name="Lai Z."/>
            <person name="Le Paslier M.C."/>
            <person name="Lippi Y."/>
            <person name="Lorenzon L."/>
            <person name="Mandel J.R."/>
            <person name="Marage G."/>
            <person name="Marchand G."/>
            <person name="Marquand E."/>
            <person name="Bret-Mestries E."/>
            <person name="Morien E."/>
            <person name="Nambeesan S."/>
            <person name="Nguyen T."/>
            <person name="Pegot-Espagnet P."/>
            <person name="Pouilly N."/>
            <person name="Raftis F."/>
            <person name="Sallet E."/>
            <person name="Schiex T."/>
            <person name="Thomas J."/>
            <person name="Vandecasteele C."/>
            <person name="Vares D."/>
            <person name="Vear F."/>
            <person name="Vautrin S."/>
            <person name="Crespi M."/>
            <person name="Mangin B."/>
            <person name="Burke J.M."/>
            <person name="Salse J."/>
            <person name="Munos S."/>
            <person name="Vincourt P."/>
            <person name="Rieseberg L.H."/>
            <person name="Langlade N.B."/>
        </authorList>
    </citation>
    <scope>NUCLEOTIDE SEQUENCE [LARGE SCALE GENOMIC DNA]</scope>
    <source>
        <strain evidence="4">cv. SF193</strain>
        <tissue evidence="2">Leaves</tissue>
    </source>
</reference>
<keyword evidence="1" id="KW-0472">Membrane</keyword>
<reference evidence="3" key="2">
    <citation type="submission" date="2017-02" db="EMBL/GenBank/DDBJ databases">
        <title>Sunflower complete genome.</title>
        <authorList>
            <person name="Langlade N."/>
            <person name="Munos S."/>
        </authorList>
    </citation>
    <scope>NUCLEOTIDE SEQUENCE [LARGE SCALE GENOMIC DNA]</scope>
    <source>
        <tissue evidence="3">Leaves</tissue>
    </source>
</reference>
<keyword evidence="1" id="KW-1133">Transmembrane helix</keyword>
<evidence type="ECO:0000313" key="4">
    <source>
        <dbReference type="Proteomes" id="UP000215914"/>
    </source>
</evidence>
<proteinExistence type="predicted"/>
<keyword evidence="1" id="KW-0812">Transmembrane</keyword>
<keyword evidence="4" id="KW-1185">Reference proteome</keyword>
<name>A0A251UQE7_HELAN</name>
<evidence type="ECO:0000313" key="2">
    <source>
        <dbReference type="EMBL" id="KAF5805812.1"/>
    </source>
</evidence>
<dbReference type="Proteomes" id="UP000215914">
    <property type="component" value="Chromosome 5"/>
</dbReference>
<dbReference type="InParanoid" id="A0A251UQE7"/>
<evidence type="ECO:0000313" key="3">
    <source>
        <dbReference type="EMBL" id="OTG25324.1"/>
    </source>
</evidence>
<sequence length="57" mass="6733">MLDLLYVNELLVITHFCTRFKLLIFQTFLKLTNCWLLVITYKHGRTQVMGWVGGRTS</sequence>